<dbReference type="Proteomes" id="UP000184139">
    <property type="component" value="Unassembled WGS sequence"/>
</dbReference>
<dbReference type="Pfam" id="PF01323">
    <property type="entry name" value="DSBA"/>
    <property type="match status" value="1"/>
</dbReference>
<gene>
    <name evidence="2" type="ORF">SAMN02745124_03247</name>
</gene>
<accession>A0A1M5XQY2</accession>
<evidence type="ECO:0000313" key="3">
    <source>
        <dbReference type="Proteomes" id="UP000184139"/>
    </source>
</evidence>
<sequence length="143" mass="15575">MLAHLNQVAQSLGLPFGPRKKTYNSRLAQELGLWAETRGKGHRFHLAAFHAYFAKGQNLAKKDALLEIAVTAGLDPAAAEKVIKERSFSARVLADWQLSREKGVTAVPTLIMNDSSLTGARPYSDIARFVETAGKVPAKFAGR</sequence>
<dbReference type="InterPro" id="IPR001853">
    <property type="entry name" value="DSBA-like_thioredoxin_dom"/>
</dbReference>
<dbReference type="AlphaFoldDB" id="A0A1M5XQY2"/>
<reference evidence="2 3" key="1">
    <citation type="submission" date="2016-11" db="EMBL/GenBank/DDBJ databases">
        <authorList>
            <person name="Jaros S."/>
            <person name="Januszkiewicz K."/>
            <person name="Wedrychowicz H."/>
        </authorList>
    </citation>
    <scope>NUCLEOTIDE SEQUENCE [LARGE SCALE GENOMIC DNA]</scope>
    <source>
        <strain evidence="2 3">DSM 9705</strain>
    </source>
</reference>
<dbReference type="STRING" id="1121409.SAMN02745124_03247"/>
<dbReference type="Gene3D" id="3.40.30.10">
    <property type="entry name" value="Glutaredoxin"/>
    <property type="match status" value="1"/>
</dbReference>
<dbReference type="PANTHER" id="PTHR13887">
    <property type="entry name" value="GLUTATHIONE S-TRANSFERASE KAPPA"/>
    <property type="match status" value="1"/>
</dbReference>
<evidence type="ECO:0000313" key="2">
    <source>
        <dbReference type="EMBL" id="SHI01944.1"/>
    </source>
</evidence>
<name>A0A1M5XQY2_9BACT</name>
<dbReference type="PANTHER" id="PTHR13887:SF41">
    <property type="entry name" value="THIOREDOXIN SUPERFAMILY PROTEIN"/>
    <property type="match status" value="1"/>
</dbReference>
<dbReference type="InterPro" id="IPR036249">
    <property type="entry name" value="Thioredoxin-like_sf"/>
</dbReference>
<dbReference type="SUPFAM" id="SSF52833">
    <property type="entry name" value="Thioredoxin-like"/>
    <property type="match status" value="1"/>
</dbReference>
<dbReference type="EMBL" id="FQXS01000022">
    <property type="protein sequence ID" value="SHI01944.1"/>
    <property type="molecule type" value="Genomic_DNA"/>
</dbReference>
<evidence type="ECO:0000259" key="1">
    <source>
        <dbReference type="Pfam" id="PF01323"/>
    </source>
</evidence>
<protein>
    <submittedName>
        <fullName evidence="2">DSBA-like thioredoxin domain-containing protein</fullName>
    </submittedName>
</protein>
<proteinExistence type="predicted"/>
<dbReference type="GO" id="GO:0016491">
    <property type="term" value="F:oxidoreductase activity"/>
    <property type="evidence" value="ECO:0007669"/>
    <property type="project" value="InterPro"/>
</dbReference>
<feature type="domain" description="DSBA-like thioredoxin" evidence="1">
    <location>
        <begin position="1"/>
        <end position="128"/>
    </location>
</feature>
<keyword evidence="3" id="KW-1185">Reference proteome</keyword>
<organism evidence="2 3">
    <name type="scientific">Desulfofustis glycolicus DSM 9705</name>
    <dbReference type="NCBI Taxonomy" id="1121409"/>
    <lineage>
        <taxon>Bacteria</taxon>
        <taxon>Pseudomonadati</taxon>
        <taxon>Thermodesulfobacteriota</taxon>
        <taxon>Desulfobulbia</taxon>
        <taxon>Desulfobulbales</taxon>
        <taxon>Desulfocapsaceae</taxon>
        <taxon>Desulfofustis</taxon>
    </lineage>
</organism>